<feature type="compositionally biased region" description="Basic and acidic residues" evidence="1">
    <location>
        <begin position="98"/>
        <end position="109"/>
    </location>
</feature>
<evidence type="ECO:0000313" key="4">
    <source>
        <dbReference type="Proteomes" id="UP000002051"/>
    </source>
</evidence>
<reference evidence="2 4" key="2">
    <citation type="journal article" date="2014" name="BMC Genomics">
        <title>An improved genome release (version Mt4.0) for the model legume Medicago truncatula.</title>
        <authorList>
            <person name="Tang H."/>
            <person name="Krishnakumar V."/>
            <person name="Bidwell S."/>
            <person name="Rosen B."/>
            <person name="Chan A."/>
            <person name="Zhou S."/>
            <person name="Gentzbittel L."/>
            <person name="Childs K.L."/>
            <person name="Yandell M."/>
            <person name="Gundlach H."/>
            <person name="Mayer K.F."/>
            <person name="Schwartz D.C."/>
            <person name="Town C.D."/>
        </authorList>
    </citation>
    <scope>GENOME REANNOTATION</scope>
    <source>
        <strain evidence="2">A17</strain>
        <strain evidence="3 4">cv. Jemalong A17</strain>
    </source>
</reference>
<evidence type="ECO:0000313" key="3">
    <source>
        <dbReference type="EnsemblPlants" id="KEH20787"/>
    </source>
</evidence>
<gene>
    <name evidence="2" type="ordered locus">MTR_8g089930</name>
</gene>
<evidence type="ECO:0000313" key="2">
    <source>
        <dbReference type="EMBL" id="KEH20787.1"/>
    </source>
</evidence>
<dbReference type="HOGENOM" id="CLU_2187826_0_0_1"/>
<name>A0A072TTM1_MEDTR</name>
<reference evidence="2 4" key="1">
    <citation type="journal article" date="2011" name="Nature">
        <title>The Medicago genome provides insight into the evolution of rhizobial symbioses.</title>
        <authorList>
            <person name="Young N.D."/>
            <person name="Debelle F."/>
            <person name="Oldroyd G.E."/>
            <person name="Geurts R."/>
            <person name="Cannon S.B."/>
            <person name="Udvardi M.K."/>
            <person name="Benedito V.A."/>
            <person name="Mayer K.F."/>
            <person name="Gouzy J."/>
            <person name="Schoof H."/>
            <person name="Van de Peer Y."/>
            <person name="Proost S."/>
            <person name="Cook D.R."/>
            <person name="Meyers B.C."/>
            <person name="Spannagl M."/>
            <person name="Cheung F."/>
            <person name="De Mita S."/>
            <person name="Krishnakumar V."/>
            <person name="Gundlach H."/>
            <person name="Zhou S."/>
            <person name="Mudge J."/>
            <person name="Bharti A.K."/>
            <person name="Murray J.D."/>
            <person name="Naoumkina M.A."/>
            <person name="Rosen B."/>
            <person name="Silverstein K.A."/>
            <person name="Tang H."/>
            <person name="Rombauts S."/>
            <person name="Zhao P.X."/>
            <person name="Zhou P."/>
            <person name="Barbe V."/>
            <person name="Bardou P."/>
            <person name="Bechner M."/>
            <person name="Bellec A."/>
            <person name="Berger A."/>
            <person name="Berges H."/>
            <person name="Bidwell S."/>
            <person name="Bisseling T."/>
            <person name="Choisne N."/>
            <person name="Couloux A."/>
            <person name="Denny R."/>
            <person name="Deshpande S."/>
            <person name="Dai X."/>
            <person name="Doyle J.J."/>
            <person name="Dudez A.M."/>
            <person name="Farmer A.D."/>
            <person name="Fouteau S."/>
            <person name="Franken C."/>
            <person name="Gibelin C."/>
            <person name="Gish J."/>
            <person name="Goldstein S."/>
            <person name="Gonzalez A.J."/>
            <person name="Green P.J."/>
            <person name="Hallab A."/>
            <person name="Hartog M."/>
            <person name="Hua A."/>
            <person name="Humphray S.J."/>
            <person name="Jeong D.H."/>
            <person name="Jing Y."/>
            <person name="Jocker A."/>
            <person name="Kenton S.M."/>
            <person name="Kim D.J."/>
            <person name="Klee K."/>
            <person name="Lai H."/>
            <person name="Lang C."/>
            <person name="Lin S."/>
            <person name="Macmil S.L."/>
            <person name="Magdelenat G."/>
            <person name="Matthews L."/>
            <person name="McCorrison J."/>
            <person name="Monaghan E.L."/>
            <person name="Mun J.H."/>
            <person name="Najar F.Z."/>
            <person name="Nicholson C."/>
            <person name="Noirot C."/>
            <person name="O'Bleness M."/>
            <person name="Paule C.R."/>
            <person name="Poulain J."/>
            <person name="Prion F."/>
            <person name="Qin B."/>
            <person name="Qu C."/>
            <person name="Retzel E.F."/>
            <person name="Riddle C."/>
            <person name="Sallet E."/>
            <person name="Samain S."/>
            <person name="Samson N."/>
            <person name="Sanders I."/>
            <person name="Saurat O."/>
            <person name="Scarpelli C."/>
            <person name="Schiex T."/>
            <person name="Segurens B."/>
            <person name="Severin A.J."/>
            <person name="Sherrier D.J."/>
            <person name="Shi R."/>
            <person name="Sims S."/>
            <person name="Singer S.R."/>
            <person name="Sinharoy S."/>
            <person name="Sterck L."/>
            <person name="Viollet A."/>
            <person name="Wang B.B."/>
            <person name="Wang K."/>
            <person name="Wang M."/>
            <person name="Wang X."/>
            <person name="Warfsmann J."/>
            <person name="Weissenbach J."/>
            <person name="White D.D."/>
            <person name="White J.D."/>
            <person name="Wiley G.B."/>
            <person name="Wincker P."/>
            <person name="Xing Y."/>
            <person name="Yang L."/>
            <person name="Yao Z."/>
            <person name="Ying F."/>
            <person name="Zhai J."/>
            <person name="Zhou L."/>
            <person name="Zuber A."/>
            <person name="Denarie J."/>
            <person name="Dixon R.A."/>
            <person name="May G.D."/>
            <person name="Schwartz D.C."/>
            <person name="Rogers J."/>
            <person name="Quetier F."/>
            <person name="Town C.D."/>
            <person name="Roe B.A."/>
        </authorList>
    </citation>
    <scope>NUCLEOTIDE SEQUENCE [LARGE SCALE GENOMIC DNA]</scope>
    <source>
        <strain evidence="2">A17</strain>
        <strain evidence="3 4">cv. Jemalong A17</strain>
    </source>
</reference>
<feature type="region of interest" description="Disordered" evidence="1">
    <location>
        <begin position="78"/>
        <end position="109"/>
    </location>
</feature>
<sequence>MIFIHANREITSFNTTKNVKDEFANKLTASKLIAYNSIMPTKIYDKIKVTGISIAFGSATLTPKSLIELLIFQYESNERRTTKENQTMPHKTTNNKPPHLDDEISKKKT</sequence>
<evidence type="ECO:0000256" key="1">
    <source>
        <dbReference type="SAM" id="MobiDB-lite"/>
    </source>
</evidence>
<feature type="compositionally biased region" description="Polar residues" evidence="1">
    <location>
        <begin position="84"/>
        <end position="96"/>
    </location>
</feature>
<dbReference type="AlphaFoldDB" id="A0A072TTM1"/>
<dbReference type="EMBL" id="CM001224">
    <property type="protein sequence ID" value="KEH20787.1"/>
    <property type="molecule type" value="Genomic_DNA"/>
</dbReference>
<organism evidence="2 4">
    <name type="scientific">Medicago truncatula</name>
    <name type="common">Barrel medic</name>
    <name type="synonym">Medicago tribuloides</name>
    <dbReference type="NCBI Taxonomy" id="3880"/>
    <lineage>
        <taxon>Eukaryota</taxon>
        <taxon>Viridiplantae</taxon>
        <taxon>Streptophyta</taxon>
        <taxon>Embryophyta</taxon>
        <taxon>Tracheophyta</taxon>
        <taxon>Spermatophyta</taxon>
        <taxon>Magnoliopsida</taxon>
        <taxon>eudicotyledons</taxon>
        <taxon>Gunneridae</taxon>
        <taxon>Pentapetalae</taxon>
        <taxon>rosids</taxon>
        <taxon>fabids</taxon>
        <taxon>Fabales</taxon>
        <taxon>Fabaceae</taxon>
        <taxon>Papilionoideae</taxon>
        <taxon>50 kb inversion clade</taxon>
        <taxon>NPAAA clade</taxon>
        <taxon>Hologalegina</taxon>
        <taxon>IRL clade</taxon>
        <taxon>Trifolieae</taxon>
        <taxon>Medicago</taxon>
    </lineage>
</organism>
<proteinExistence type="predicted"/>
<reference evidence="3" key="3">
    <citation type="submission" date="2015-04" db="UniProtKB">
        <authorList>
            <consortium name="EnsemblPlants"/>
        </authorList>
    </citation>
    <scope>IDENTIFICATION</scope>
    <source>
        <strain evidence="3">cv. Jemalong A17</strain>
    </source>
</reference>
<accession>A0A072TTM1</accession>
<protein>
    <submittedName>
        <fullName evidence="2 3">Uncharacterized protein</fullName>
    </submittedName>
</protein>
<keyword evidence="4" id="KW-1185">Reference proteome</keyword>
<dbReference type="Proteomes" id="UP000002051">
    <property type="component" value="Chromosome 8"/>
</dbReference>
<dbReference type="EnsemblPlants" id="KEH20787">
    <property type="protein sequence ID" value="KEH20787"/>
    <property type="gene ID" value="MTR_8g089930"/>
</dbReference>